<dbReference type="Pfam" id="PF01595">
    <property type="entry name" value="CNNM"/>
    <property type="match status" value="1"/>
</dbReference>
<dbReference type="Gene3D" id="3.10.580.10">
    <property type="entry name" value="CBS-domain"/>
    <property type="match status" value="1"/>
</dbReference>
<dbReference type="InterPro" id="IPR046342">
    <property type="entry name" value="CBS_dom_sf"/>
</dbReference>
<dbReference type="GO" id="GO:0005886">
    <property type="term" value="C:plasma membrane"/>
    <property type="evidence" value="ECO:0007669"/>
    <property type="project" value="TreeGrafter"/>
</dbReference>
<accession>A0A381SW23</accession>
<dbReference type="PROSITE" id="PS51371">
    <property type="entry name" value="CBS"/>
    <property type="match status" value="1"/>
</dbReference>
<dbReference type="InterPro" id="IPR000644">
    <property type="entry name" value="CBS_dom"/>
</dbReference>
<organism evidence="10">
    <name type="scientific">marine metagenome</name>
    <dbReference type="NCBI Taxonomy" id="408172"/>
    <lineage>
        <taxon>unclassified sequences</taxon>
        <taxon>metagenomes</taxon>
        <taxon>ecological metagenomes</taxon>
    </lineage>
</organism>
<feature type="transmembrane region" description="Helical" evidence="7">
    <location>
        <begin position="119"/>
        <end position="140"/>
    </location>
</feature>
<dbReference type="InterPro" id="IPR002550">
    <property type="entry name" value="CNNM"/>
</dbReference>
<gene>
    <name evidence="10" type="ORF">METZ01_LOCUS61056</name>
</gene>
<dbReference type="Pfam" id="PF00571">
    <property type="entry name" value="CBS"/>
    <property type="match status" value="1"/>
</dbReference>
<keyword evidence="5" id="KW-0129">CBS domain</keyword>
<dbReference type="PANTHER" id="PTHR22777:SF4">
    <property type="entry name" value="UPF0053 PROTEIN SLL1254"/>
    <property type="match status" value="1"/>
</dbReference>
<evidence type="ECO:0008006" key="11">
    <source>
        <dbReference type="Google" id="ProtNLM"/>
    </source>
</evidence>
<dbReference type="CDD" id="cd04590">
    <property type="entry name" value="CBS_pair_CorC_HlyC_assoc"/>
    <property type="match status" value="1"/>
</dbReference>
<evidence type="ECO:0000256" key="1">
    <source>
        <dbReference type="ARBA" id="ARBA00004141"/>
    </source>
</evidence>
<evidence type="ECO:0000256" key="3">
    <source>
        <dbReference type="ARBA" id="ARBA00022737"/>
    </source>
</evidence>
<dbReference type="EMBL" id="UINC01003657">
    <property type="protein sequence ID" value="SVA08202.1"/>
    <property type="molecule type" value="Genomic_DNA"/>
</dbReference>
<feature type="transmembrane region" description="Helical" evidence="7">
    <location>
        <begin position="88"/>
        <end position="107"/>
    </location>
</feature>
<dbReference type="PANTHER" id="PTHR22777">
    <property type="entry name" value="HEMOLYSIN-RELATED"/>
    <property type="match status" value="1"/>
</dbReference>
<dbReference type="SUPFAM" id="SSF54631">
    <property type="entry name" value="CBS-domain pair"/>
    <property type="match status" value="1"/>
</dbReference>
<proteinExistence type="predicted"/>
<dbReference type="PROSITE" id="PS51846">
    <property type="entry name" value="CNNM"/>
    <property type="match status" value="1"/>
</dbReference>
<comment type="subcellular location">
    <subcellularLocation>
        <location evidence="1">Membrane</location>
        <topology evidence="1">Multi-pass membrane protein</topology>
    </subcellularLocation>
</comment>
<keyword evidence="2 7" id="KW-0812">Transmembrane</keyword>
<evidence type="ECO:0000256" key="5">
    <source>
        <dbReference type="ARBA" id="ARBA00023122"/>
    </source>
</evidence>
<evidence type="ECO:0000256" key="4">
    <source>
        <dbReference type="ARBA" id="ARBA00022989"/>
    </source>
</evidence>
<evidence type="ECO:0000256" key="6">
    <source>
        <dbReference type="ARBA" id="ARBA00023136"/>
    </source>
</evidence>
<name>A0A381SW23_9ZZZZ</name>
<evidence type="ECO:0000313" key="10">
    <source>
        <dbReference type="EMBL" id="SVA08202.1"/>
    </source>
</evidence>
<reference evidence="10" key="1">
    <citation type="submission" date="2018-05" db="EMBL/GenBank/DDBJ databases">
        <authorList>
            <person name="Lanie J.A."/>
            <person name="Ng W.-L."/>
            <person name="Kazmierczak K.M."/>
            <person name="Andrzejewski T.M."/>
            <person name="Davidsen T.M."/>
            <person name="Wayne K.J."/>
            <person name="Tettelin H."/>
            <person name="Glass J.I."/>
            <person name="Rusch D."/>
            <person name="Podicherti R."/>
            <person name="Tsui H.-C.T."/>
            <person name="Winkler M.E."/>
        </authorList>
    </citation>
    <scope>NUCLEOTIDE SEQUENCE</scope>
</reference>
<feature type="domain" description="CNNM transmembrane" evidence="9">
    <location>
        <begin position="1"/>
        <end position="180"/>
    </location>
</feature>
<evidence type="ECO:0000256" key="7">
    <source>
        <dbReference type="SAM" id="Phobius"/>
    </source>
</evidence>
<keyword evidence="4 7" id="KW-1133">Transmembrane helix</keyword>
<dbReference type="AlphaFoldDB" id="A0A381SW23"/>
<feature type="domain" description="CBS" evidence="8">
    <location>
        <begin position="261"/>
        <end position="322"/>
    </location>
</feature>
<evidence type="ECO:0000259" key="9">
    <source>
        <dbReference type="PROSITE" id="PS51846"/>
    </source>
</evidence>
<sequence length="347" mass="38427">MTALISYFLIALLVSFLCSLLESVLLSISLAQVSVMEKDGKRAGEIMNVLKNNINRPLAAILTINTVANTVGAAGVGAQTLKVYGNEWVALASGILTLCILVFSEIIPKTIGAIYHKSLAAFAAYIIHWLMFISWPFVMLSESMSGLLSRGGNEQSKASREELLAMAEISEDEGSIDEQEGDIIENLMKLDNILVEDVMTPRSVIFALQKGHTVGEVVENNSPIAFSRIPVYDKDMDDVIGIVSRYTLVNKQGEDQFDTKMKELLKPIHTVVEKESVSDVLEEFVKRRQQIFMVTDEFGTTTGLITLEDAIETLLGVEIVDEHDHVVDMRKLAKAKLKQKEMEDKSK</sequence>
<evidence type="ECO:0000256" key="2">
    <source>
        <dbReference type="ARBA" id="ARBA00022692"/>
    </source>
</evidence>
<keyword evidence="6 7" id="KW-0472">Membrane</keyword>
<feature type="transmembrane region" description="Helical" evidence="7">
    <location>
        <begin position="6"/>
        <end position="36"/>
    </location>
</feature>
<protein>
    <recommendedName>
        <fullName evidence="11">CNNM transmembrane domain-containing protein</fullName>
    </recommendedName>
</protein>
<evidence type="ECO:0000259" key="8">
    <source>
        <dbReference type="PROSITE" id="PS51371"/>
    </source>
</evidence>
<dbReference type="InterPro" id="IPR044751">
    <property type="entry name" value="Ion_transp-like_CBS"/>
</dbReference>
<keyword evidence="3" id="KW-0677">Repeat</keyword>
<feature type="transmembrane region" description="Helical" evidence="7">
    <location>
        <begin position="57"/>
        <end position="76"/>
    </location>
</feature>